<evidence type="ECO:0000259" key="6">
    <source>
        <dbReference type="Pfam" id="PF02826"/>
    </source>
</evidence>
<feature type="domain" description="D-isomer specific 2-hydroxyacid dehydrogenase catalytic" evidence="5">
    <location>
        <begin position="4"/>
        <end position="321"/>
    </location>
</feature>
<dbReference type="InterPro" id="IPR006139">
    <property type="entry name" value="D-isomer_2_OHA_DH_cat_dom"/>
</dbReference>
<dbReference type="PROSITE" id="PS00670">
    <property type="entry name" value="D_2_HYDROXYACID_DH_2"/>
    <property type="match status" value="1"/>
</dbReference>
<dbReference type="InterPro" id="IPR029752">
    <property type="entry name" value="D-isomer_DH_CS1"/>
</dbReference>
<dbReference type="InterPro" id="IPR036291">
    <property type="entry name" value="NAD(P)-bd_dom_sf"/>
</dbReference>
<dbReference type="Pfam" id="PF00389">
    <property type="entry name" value="2-Hacid_dh"/>
    <property type="match status" value="1"/>
</dbReference>
<dbReference type="InterPro" id="IPR050223">
    <property type="entry name" value="D-isomer_2-hydroxyacid_DH"/>
</dbReference>
<evidence type="ECO:0000256" key="2">
    <source>
        <dbReference type="ARBA" id="ARBA00023002"/>
    </source>
</evidence>
<keyword evidence="2 4" id="KW-0560">Oxidoreductase</keyword>
<proteinExistence type="inferred from homology"/>
<gene>
    <name evidence="7" type="ORF">COU17_01055</name>
</gene>
<accession>A0A2M6WF34</accession>
<dbReference type="GO" id="GO:0008465">
    <property type="term" value="F:hydroxypyruvate reductase (NADH) activity"/>
    <property type="evidence" value="ECO:0007669"/>
    <property type="project" value="TreeGrafter"/>
</dbReference>
<keyword evidence="3" id="KW-0520">NAD</keyword>
<dbReference type="PROSITE" id="PS00671">
    <property type="entry name" value="D_2_HYDROXYACID_DH_3"/>
    <property type="match status" value="1"/>
</dbReference>
<dbReference type="GO" id="GO:0005829">
    <property type="term" value="C:cytosol"/>
    <property type="evidence" value="ECO:0007669"/>
    <property type="project" value="TreeGrafter"/>
</dbReference>
<dbReference type="EMBL" id="PFBJ01000004">
    <property type="protein sequence ID" value="PIT91365.1"/>
    <property type="molecule type" value="Genomic_DNA"/>
</dbReference>
<dbReference type="AlphaFoldDB" id="A0A2M6WF34"/>
<reference evidence="8" key="1">
    <citation type="submission" date="2017-09" db="EMBL/GenBank/DDBJ databases">
        <title>Depth-based differentiation of microbial function through sediment-hosted aquifers and enrichment of novel symbionts in the deep terrestrial subsurface.</title>
        <authorList>
            <person name="Probst A.J."/>
            <person name="Ladd B."/>
            <person name="Jarett J.K."/>
            <person name="Geller-Mcgrath D.E."/>
            <person name="Sieber C.M.K."/>
            <person name="Emerson J.B."/>
            <person name="Anantharaman K."/>
            <person name="Thomas B.C."/>
            <person name="Malmstrom R."/>
            <person name="Stieglmeier M."/>
            <person name="Klingl A."/>
            <person name="Woyke T."/>
            <person name="Ryan C.M."/>
            <person name="Banfield J.F."/>
        </authorList>
    </citation>
    <scope>NUCLEOTIDE SEQUENCE [LARGE SCALE GENOMIC DNA]</scope>
</reference>
<dbReference type="Proteomes" id="UP000228809">
    <property type="component" value="Unassembled WGS sequence"/>
</dbReference>
<dbReference type="InterPro" id="IPR006140">
    <property type="entry name" value="D-isomer_DH_NAD-bd"/>
</dbReference>
<comment type="similarity">
    <text evidence="1 4">Belongs to the D-isomer specific 2-hydroxyacid dehydrogenase family.</text>
</comment>
<dbReference type="PANTHER" id="PTHR10996:SF257">
    <property type="entry name" value="GLYOXYLATE REDUCTASE 1"/>
    <property type="match status" value="1"/>
</dbReference>
<dbReference type="PANTHER" id="PTHR10996">
    <property type="entry name" value="2-HYDROXYACID DEHYDROGENASE-RELATED"/>
    <property type="match status" value="1"/>
</dbReference>
<sequence>MASIFVTRKIPEIGITKLKNAGHDVVVSEKDGVLSKKELLTSLSLKPYDAVLCLLTDTIDAEVFEAVPAAKIFSNYAVGFNNIDTDAAREKNVVVTNTPGVLTDTVAEHTAALMLSITSRIAEGDRFIRAGRYDGWAPLLLLGTDLKGKTLGILGAGRIGTRVAEIAAHGLGMKIIYYDIKENEAIESAVGATFKKTVEEVLKEADVVTVHVPLLDSTRHLINKERLAMMKQSAYLINSSRGKVIDESALTEALKEGTIKGAALDVFEDEPKLSPGLAALENVVLTPHIASATEETRGKMAEIAAQAIIDVLEGREPEHRVA</sequence>
<dbReference type="Gene3D" id="3.40.50.720">
    <property type="entry name" value="NAD(P)-binding Rossmann-like Domain"/>
    <property type="match status" value="2"/>
</dbReference>
<dbReference type="CDD" id="cd05301">
    <property type="entry name" value="GDH"/>
    <property type="match status" value="1"/>
</dbReference>
<dbReference type="GO" id="GO:0030267">
    <property type="term" value="F:glyoxylate reductase (NADPH) activity"/>
    <property type="evidence" value="ECO:0007669"/>
    <property type="project" value="TreeGrafter"/>
</dbReference>
<comment type="caution">
    <text evidence="7">The sequence shown here is derived from an EMBL/GenBank/DDBJ whole genome shotgun (WGS) entry which is preliminary data.</text>
</comment>
<evidence type="ECO:0000259" key="5">
    <source>
        <dbReference type="Pfam" id="PF00389"/>
    </source>
</evidence>
<evidence type="ECO:0000256" key="3">
    <source>
        <dbReference type="ARBA" id="ARBA00023027"/>
    </source>
</evidence>
<evidence type="ECO:0000313" key="7">
    <source>
        <dbReference type="EMBL" id="PIT91365.1"/>
    </source>
</evidence>
<dbReference type="FunFam" id="3.40.50.720:FF:000203">
    <property type="entry name" value="D-3-phosphoglycerate dehydrogenase (SerA)"/>
    <property type="match status" value="1"/>
</dbReference>
<name>A0A2M6WF34_9BACT</name>
<feature type="domain" description="D-isomer specific 2-hydroxyacid dehydrogenase NAD-binding" evidence="6">
    <location>
        <begin position="112"/>
        <end position="290"/>
    </location>
</feature>
<organism evidence="7 8">
    <name type="scientific">Candidatus Kaiserbacteria bacterium CG10_big_fil_rev_8_21_14_0_10_49_17</name>
    <dbReference type="NCBI Taxonomy" id="1974609"/>
    <lineage>
        <taxon>Bacteria</taxon>
        <taxon>Candidatus Kaiseribacteriota</taxon>
    </lineage>
</organism>
<dbReference type="SUPFAM" id="SSF51735">
    <property type="entry name" value="NAD(P)-binding Rossmann-fold domains"/>
    <property type="match status" value="1"/>
</dbReference>
<dbReference type="InterPro" id="IPR029753">
    <property type="entry name" value="D-isomer_DH_CS"/>
</dbReference>
<protein>
    <submittedName>
        <fullName evidence="7">D-glycerate dehydrogenase</fullName>
    </submittedName>
</protein>
<dbReference type="SUPFAM" id="SSF52283">
    <property type="entry name" value="Formate/glycerate dehydrogenase catalytic domain-like"/>
    <property type="match status" value="1"/>
</dbReference>
<dbReference type="GO" id="GO:0051287">
    <property type="term" value="F:NAD binding"/>
    <property type="evidence" value="ECO:0007669"/>
    <property type="project" value="InterPro"/>
</dbReference>
<evidence type="ECO:0000313" key="8">
    <source>
        <dbReference type="Proteomes" id="UP000228809"/>
    </source>
</evidence>
<dbReference type="PROSITE" id="PS00065">
    <property type="entry name" value="D_2_HYDROXYACID_DH_1"/>
    <property type="match status" value="1"/>
</dbReference>
<dbReference type="Pfam" id="PF02826">
    <property type="entry name" value="2-Hacid_dh_C"/>
    <property type="match status" value="1"/>
</dbReference>
<evidence type="ECO:0000256" key="4">
    <source>
        <dbReference type="RuleBase" id="RU003719"/>
    </source>
</evidence>
<evidence type="ECO:0000256" key="1">
    <source>
        <dbReference type="ARBA" id="ARBA00005854"/>
    </source>
</evidence>